<dbReference type="GO" id="GO:0003682">
    <property type="term" value="F:chromatin binding"/>
    <property type="evidence" value="ECO:0007669"/>
    <property type="project" value="TreeGrafter"/>
</dbReference>
<dbReference type="AlphaFoldDB" id="A0A7D8UW83"/>
<evidence type="ECO:0000256" key="6">
    <source>
        <dbReference type="ARBA" id="ARBA00023163"/>
    </source>
</evidence>
<dbReference type="Gene3D" id="1.20.920.10">
    <property type="entry name" value="Bromodomain-like"/>
    <property type="match status" value="2"/>
</dbReference>
<dbReference type="SUPFAM" id="SSF47370">
    <property type="entry name" value="Bromodomain"/>
    <property type="match status" value="2"/>
</dbReference>
<feature type="region of interest" description="Disordered" evidence="9">
    <location>
        <begin position="1"/>
        <end position="22"/>
    </location>
</feature>
<reference evidence="11 12" key="1">
    <citation type="submission" date="2018-05" db="EMBL/GenBank/DDBJ databases">
        <title>Whole genome sequencing for identification of molecular markers to develop diagnostic detection tools for the regulated plant pathogen Lachnellula willkommii.</title>
        <authorList>
            <person name="Giroux E."/>
            <person name="Bilodeau G."/>
        </authorList>
    </citation>
    <scope>NUCLEOTIDE SEQUENCE [LARGE SCALE GENOMIC DNA]</scope>
    <source>
        <strain evidence="11 12">CBS 625.97</strain>
    </source>
</reference>
<dbReference type="Pfam" id="PF00439">
    <property type="entry name" value="Bromodomain"/>
    <property type="match status" value="2"/>
</dbReference>
<evidence type="ECO:0000256" key="3">
    <source>
        <dbReference type="ARBA" id="ARBA00022853"/>
    </source>
</evidence>
<feature type="compositionally biased region" description="Low complexity" evidence="9">
    <location>
        <begin position="464"/>
        <end position="477"/>
    </location>
</feature>
<dbReference type="GO" id="GO:0016586">
    <property type="term" value="C:RSC-type complex"/>
    <property type="evidence" value="ECO:0007669"/>
    <property type="project" value="InterPro"/>
</dbReference>
<evidence type="ECO:0000259" key="10">
    <source>
        <dbReference type="PROSITE" id="PS50014"/>
    </source>
</evidence>
<keyword evidence="3" id="KW-0156">Chromatin regulator</keyword>
<feature type="compositionally biased region" description="Polar residues" evidence="9">
    <location>
        <begin position="489"/>
        <end position="499"/>
    </location>
</feature>
<dbReference type="SMART" id="SM00297">
    <property type="entry name" value="BROMO"/>
    <property type="match status" value="2"/>
</dbReference>
<keyword evidence="4" id="KW-0805">Transcription regulation</keyword>
<name>A0A7D8UW83_9HELO</name>
<feature type="domain" description="Bromo" evidence="10">
    <location>
        <begin position="285"/>
        <end position="365"/>
    </location>
</feature>
<dbReference type="CDD" id="cd04369">
    <property type="entry name" value="Bromodomain"/>
    <property type="match status" value="2"/>
</dbReference>
<dbReference type="Pfam" id="PF22994">
    <property type="entry name" value="RSC4_Ig_like"/>
    <property type="match status" value="1"/>
</dbReference>
<organism evidence="11 12">
    <name type="scientific">Lachnellula cervina</name>
    <dbReference type="NCBI Taxonomy" id="1316786"/>
    <lineage>
        <taxon>Eukaryota</taxon>
        <taxon>Fungi</taxon>
        <taxon>Dikarya</taxon>
        <taxon>Ascomycota</taxon>
        <taxon>Pezizomycotina</taxon>
        <taxon>Leotiomycetes</taxon>
        <taxon>Helotiales</taxon>
        <taxon>Lachnaceae</taxon>
        <taxon>Lachnellula</taxon>
    </lineage>
</organism>
<evidence type="ECO:0000313" key="12">
    <source>
        <dbReference type="Proteomes" id="UP000481288"/>
    </source>
</evidence>
<feature type="compositionally biased region" description="Pro residues" evidence="9">
    <location>
        <begin position="501"/>
        <end position="511"/>
    </location>
</feature>
<dbReference type="EMBL" id="QGMG01000001">
    <property type="protein sequence ID" value="TVY59507.1"/>
    <property type="molecule type" value="Genomic_DNA"/>
</dbReference>
<comment type="subcellular location">
    <subcellularLocation>
        <location evidence="1">Nucleus</location>
    </subcellularLocation>
</comment>
<dbReference type="InterPro" id="IPR037382">
    <property type="entry name" value="Rsc/polybromo"/>
</dbReference>
<sequence>TNAPTDERGRVLTSSHRPATRRKADNIQDHIDLSKGESAELTTEHGLKLVDTLRRTEDKRQAVRLSTNLTYSGRRIATSFLTLPDRKLLPDYYDVTEMPIALDTIEERLRRHEFDTLEQLESYFKRMIANAKDYNQRGSEVYDDSERLRKALSNVMVKINPAYQNPGYSAYPTPLPSDPKSSSKSVAKPTPKPAPKVTLKVSAPPPPPPPIVDDDAEGEPDEEEVETPIKRGRGRPPKDPRALQAKSATPSESRYSGVGFEALSFQQAQEKILEELITRKDHPDDEIASFEVFFDKPDKKLYPDYYKLIKNVVSLKSVQSKIKRSSGDKDAPTISEYKSWGPFEHEMNYLWNNAWQFNEDGSEISALATELQTAFQKLLQEAKKSIHVPEPANKIRLKMPEPAPKITLKLGGRPSPADSPAPQTNGSNGAAINGTSRKNPFVGSVSGATPLPNIDPLERAKSMSDSAASPTPSNSAAVKNEEVAHKSPAIQTANYNNYRPPSQPVSTPGPPANGMLPPSTPGLPTPALPTPNLFNSGGYAQSFQHPTVYQAPNPAVDNKWRPEGQTAADAMITNLLISTHPGLNIARHFRMEVPPSDVLAQQSITINLPPTHYYLQIKPTIADFLVQPDRQHRIFVTAGTQRLFALPIIPNHPIDQRHPLFDARLLPGVNRIEIEIIANLPRDSPKPANGTDMVKEKITIFANLLKQ</sequence>
<keyword evidence="5 8" id="KW-0103">Bromodomain</keyword>
<evidence type="ECO:0000256" key="9">
    <source>
        <dbReference type="SAM" id="MobiDB-lite"/>
    </source>
</evidence>
<dbReference type="OrthoDB" id="6017at2759"/>
<dbReference type="GO" id="GO:0006338">
    <property type="term" value="P:chromatin remodeling"/>
    <property type="evidence" value="ECO:0007669"/>
    <property type="project" value="InterPro"/>
</dbReference>
<evidence type="ECO:0000256" key="5">
    <source>
        <dbReference type="ARBA" id="ARBA00023117"/>
    </source>
</evidence>
<keyword evidence="6" id="KW-0804">Transcription</keyword>
<dbReference type="PRINTS" id="PR00503">
    <property type="entry name" value="BROMODOMAIN"/>
</dbReference>
<keyword evidence="7" id="KW-0539">Nucleus</keyword>
<evidence type="ECO:0000256" key="4">
    <source>
        <dbReference type="ARBA" id="ARBA00023015"/>
    </source>
</evidence>
<dbReference type="PANTHER" id="PTHR16062:SF21">
    <property type="entry name" value="CHROMATIN STRUCTURE-REMODELING COMPLEX SUBUNIT RSC1-RELATED"/>
    <property type="match status" value="1"/>
</dbReference>
<feature type="region of interest" description="Disordered" evidence="9">
    <location>
        <begin position="163"/>
        <end position="254"/>
    </location>
</feature>
<feature type="compositionally biased region" description="Basic and acidic residues" evidence="9">
    <location>
        <begin position="1"/>
        <end position="10"/>
    </location>
</feature>
<evidence type="ECO:0000256" key="8">
    <source>
        <dbReference type="PROSITE-ProRule" id="PRU00035"/>
    </source>
</evidence>
<accession>A0A7D8UW83</accession>
<feature type="region of interest" description="Disordered" evidence="9">
    <location>
        <begin position="391"/>
        <end position="520"/>
    </location>
</feature>
<protein>
    <submittedName>
        <fullName evidence="11">Chromatin structure-remodeling complex subunit rsc1</fullName>
    </submittedName>
</protein>
<evidence type="ECO:0000313" key="11">
    <source>
        <dbReference type="EMBL" id="TVY59507.1"/>
    </source>
</evidence>
<keyword evidence="12" id="KW-1185">Reference proteome</keyword>
<feature type="non-terminal residue" evidence="11">
    <location>
        <position position="1"/>
    </location>
</feature>
<dbReference type="GO" id="GO:0006368">
    <property type="term" value="P:transcription elongation by RNA polymerase II"/>
    <property type="evidence" value="ECO:0007669"/>
    <property type="project" value="TreeGrafter"/>
</dbReference>
<feature type="domain" description="Bromo" evidence="10">
    <location>
        <begin position="72"/>
        <end position="142"/>
    </location>
</feature>
<evidence type="ECO:0000256" key="1">
    <source>
        <dbReference type="ARBA" id="ARBA00004123"/>
    </source>
</evidence>
<evidence type="ECO:0000256" key="2">
    <source>
        <dbReference type="ARBA" id="ARBA00022737"/>
    </source>
</evidence>
<dbReference type="PROSITE" id="PS50014">
    <property type="entry name" value="BROMODOMAIN_2"/>
    <property type="match status" value="2"/>
</dbReference>
<dbReference type="PANTHER" id="PTHR16062">
    <property type="entry name" value="SWI/SNF-RELATED"/>
    <property type="match status" value="1"/>
</dbReference>
<feature type="compositionally biased region" description="Polar residues" evidence="9">
    <location>
        <begin position="421"/>
        <end position="438"/>
    </location>
</feature>
<gene>
    <name evidence="11" type="primary">rsc1</name>
    <name evidence="11" type="ORF">LCER1_G000150</name>
</gene>
<comment type="caution">
    <text evidence="11">The sequence shown here is derived from an EMBL/GenBank/DDBJ whole genome shotgun (WGS) entry which is preliminary data.</text>
</comment>
<keyword evidence="2" id="KW-0677">Repeat</keyword>
<dbReference type="InterPro" id="IPR036427">
    <property type="entry name" value="Bromodomain-like_sf"/>
</dbReference>
<evidence type="ECO:0000256" key="7">
    <source>
        <dbReference type="ARBA" id="ARBA00023242"/>
    </source>
</evidence>
<dbReference type="InterPro" id="IPR054551">
    <property type="entry name" value="RSC4_Ig-like"/>
</dbReference>
<feature type="compositionally biased region" description="Acidic residues" evidence="9">
    <location>
        <begin position="212"/>
        <end position="226"/>
    </location>
</feature>
<feature type="compositionally biased region" description="Low complexity" evidence="9">
    <location>
        <begin position="178"/>
        <end position="201"/>
    </location>
</feature>
<dbReference type="Proteomes" id="UP000481288">
    <property type="component" value="Unassembled WGS sequence"/>
</dbReference>
<proteinExistence type="predicted"/>
<dbReference type="InterPro" id="IPR001487">
    <property type="entry name" value="Bromodomain"/>
</dbReference>